<dbReference type="Gene3D" id="1.10.8.60">
    <property type="match status" value="1"/>
</dbReference>
<protein>
    <recommendedName>
        <fullName evidence="3">Replication-associated recombination protein A</fullName>
    </recommendedName>
</protein>
<dbReference type="InterPro" id="IPR021886">
    <property type="entry name" value="MgsA_C"/>
</dbReference>
<keyword evidence="4" id="KW-0547">Nucleotide-binding</keyword>
<dbReference type="FunFam" id="1.20.272.10:FF:000001">
    <property type="entry name" value="Putative AAA family ATPase"/>
    <property type="match status" value="1"/>
</dbReference>
<dbReference type="AlphaFoldDB" id="A0A062UAV5"/>
<dbReference type="GO" id="GO:0016887">
    <property type="term" value="F:ATP hydrolysis activity"/>
    <property type="evidence" value="ECO:0007669"/>
    <property type="project" value="InterPro"/>
</dbReference>
<dbReference type="InterPro" id="IPR003593">
    <property type="entry name" value="AAA+_ATPase"/>
</dbReference>
<dbReference type="CDD" id="cd00009">
    <property type="entry name" value="AAA"/>
    <property type="match status" value="1"/>
</dbReference>
<dbReference type="GO" id="GO:0006261">
    <property type="term" value="P:DNA-templated DNA replication"/>
    <property type="evidence" value="ECO:0007669"/>
    <property type="project" value="TreeGrafter"/>
</dbReference>
<dbReference type="RefSeq" id="WP_034797877.1">
    <property type="nucleotide sequence ID" value="NZ_AWFF01000055.1"/>
</dbReference>
<dbReference type="PANTHER" id="PTHR13779:SF7">
    <property type="entry name" value="ATPASE WRNIP1"/>
    <property type="match status" value="1"/>
</dbReference>
<dbReference type="Gene3D" id="1.20.272.10">
    <property type="match status" value="1"/>
</dbReference>
<dbReference type="OrthoDB" id="9778364at2"/>
<dbReference type="SUPFAM" id="SSF52540">
    <property type="entry name" value="P-loop containing nucleoside triphosphate hydrolases"/>
    <property type="match status" value="1"/>
</dbReference>
<dbReference type="InterPro" id="IPR008921">
    <property type="entry name" value="DNA_pol3_clamp-load_cplx_C"/>
</dbReference>
<comment type="caution">
    <text evidence="7">The sequence shown here is derived from an EMBL/GenBank/DDBJ whole genome shotgun (WGS) entry which is preliminary data.</text>
</comment>
<dbReference type="GO" id="GO:0005524">
    <property type="term" value="F:ATP binding"/>
    <property type="evidence" value="ECO:0007669"/>
    <property type="project" value="UniProtKB-KW"/>
</dbReference>
<dbReference type="InterPro" id="IPR003959">
    <property type="entry name" value="ATPase_AAA_core"/>
</dbReference>
<keyword evidence="8" id="KW-1185">Reference proteome</keyword>
<dbReference type="FunFam" id="3.40.50.300:FF:000345">
    <property type="entry name" value="AAA family ATPase"/>
    <property type="match status" value="1"/>
</dbReference>
<evidence type="ECO:0000256" key="2">
    <source>
        <dbReference type="ARBA" id="ARBA00008959"/>
    </source>
</evidence>
<sequence length="436" mass="47912">MSDLFSASGLSEGAPQPLADKLRPQSLDEVVGQDHLLGPDGTLKRMLEAGRLSSIIFWGPPGVGKTTIARLLAKETDLEFEAISAIFSGVKDLRAAFDRAENRRSMGKGTLLFVDEIHRFNKAQQDGFLPFVEKGVVTLVGATTENPSFEINGALLSRCQVLVLKRLETPSLETLVQRAEEAEGRPLPVEPKAREALLDMADGDGRYMLNLVEQVYTFAGKGKALTVEQMSSALQKRAPAYDKSGEGHYNLISALHKSVRGSDPDAAMYWFARMLEGGEDPRFIARRLVVMASEDIGLADPTAMMVAGEAARAFERLGEPEGLIPLAHCVVHLATAPKSNASYMALKMARRAARETGSLMPPKHILNAPTGMMKDQGYGDGYIYDHDTEEGVSGQDYFPDEMDRQKFYVPTGRGREKPIVERMKYIADIRARHRKG</sequence>
<dbReference type="InterPro" id="IPR027417">
    <property type="entry name" value="P-loop_NTPase"/>
</dbReference>
<dbReference type="Pfam" id="PF12002">
    <property type="entry name" value="MgsA_C"/>
    <property type="match status" value="1"/>
</dbReference>
<dbReference type="SUPFAM" id="SSF48019">
    <property type="entry name" value="post-AAA+ oligomerization domain-like"/>
    <property type="match status" value="1"/>
</dbReference>
<dbReference type="InterPro" id="IPR032423">
    <property type="entry name" value="AAA_assoc_2"/>
</dbReference>
<dbReference type="GO" id="GO:0008047">
    <property type="term" value="F:enzyme activator activity"/>
    <property type="evidence" value="ECO:0007669"/>
    <property type="project" value="TreeGrafter"/>
</dbReference>
<dbReference type="PATRIC" id="fig|1280946.3.peg.2733"/>
<dbReference type="Gene3D" id="1.10.3710.10">
    <property type="entry name" value="DNA polymerase III clamp loader subunits, C-terminal domain"/>
    <property type="match status" value="1"/>
</dbReference>
<dbReference type="PANTHER" id="PTHR13779">
    <property type="entry name" value="WERNER HELICASE-INTERACTING PROTEIN 1 FAMILY MEMBER"/>
    <property type="match status" value="1"/>
</dbReference>
<organism evidence="7 8">
    <name type="scientific">Hyphomonas beringensis</name>
    <dbReference type="NCBI Taxonomy" id="1280946"/>
    <lineage>
        <taxon>Bacteria</taxon>
        <taxon>Pseudomonadati</taxon>
        <taxon>Pseudomonadota</taxon>
        <taxon>Alphaproteobacteria</taxon>
        <taxon>Hyphomonadales</taxon>
        <taxon>Hyphomonadaceae</taxon>
        <taxon>Hyphomonas</taxon>
    </lineage>
</organism>
<proteinExistence type="inferred from homology"/>
<evidence type="ECO:0000256" key="4">
    <source>
        <dbReference type="ARBA" id="ARBA00022741"/>
    </source>
</evidence>
<feature type="domain" description="AAA+ ATPase" evidence="6">
    <location>
        <begin position="51"/>
        <end position="168"/>
    </location>
</feature>
<dbReference type="GO" id="GO:0017116">
    <property type="term" value="F:single-stranded DNA helicase activity"/>
    <property type="evidence" value="ECO:0007669"/>
    <property type="project" value="TreeGrafter"/>
</dbReference>
<name>A0A062UAV5_9PROT</name>
<dbReference type="EMBL" id="AWFF01000055">
    <property type="protein sequence ID" value="KCZ53260.1"/>
    <property type="molecule type" value="Genomic_DNA"/>
</dbReference>
<dbReference type="InterPro" id="IPR051314">
    <property type="entry name" value="AAA_ATPase_RarA/MGS1/WRNIP1"/>
</dbReference>
<reference evidence="7 8" key="1">
    <citation type="journal article" date="2014" name="Antonie Van Leeuwenhoek">
        <title>Hyphomonas beringensis sp. nov. and Hyphomonas chukchiensis sp. nov., isolated from surface seawater of the Bering Sea and Chukchi Sea.</title>
        <authorList>
            <person name="Li C."/>
            <person name="Lai Q."/>
            <person name="Li G."/>
            <person name="Dong C."/>
            <person name="Wang J."/>
            <person name="Liao Y."/>
            <person name="Shao Z."/>
        </authorList>
    </citation>
    <scope>NUCLEOTIDE SEQUENCE [LARGE SCALE GENOMIC DNA]</scope>
    <source>
        <strain evidence="7 8">25B14_1</strain>
    </source>
</reference>
<evidence type="ECO:0000256" key="5">
    <source>
        <dbReference type="ARBA" id="ARBA00022840"/>
    </source>
</evidence>
<comment type="function">
    <text evidence="1">DNA-dependent ATPase that plays important roles in cellular responses to stalled DNA replication processes.</text>
</comment>
<dbReference type="Pfam" id="PF00004">
    <property type="entry name" value="AAA"/>
    <property type="match status" value="1"/>
</dbReference>
<evidence type="ECO:0000256" key="3">
    <source>
        <dbReference type="ARBA" id="ARBA00020776"/>
    </source>
</evidence>
<dbReference type="STRING" id="1280946.HY29_17225"/>
<dbReference type="eggNOG" id="COG2256">
    <property type="taxonomic scope" value="Bacteria"/>
</dbReference>
<keyword evidence="5" id="KW-0067">ATP-binding</keyword>
<gene>
    <name evidence="7" type="ORF">HY29_17225</name>
</gene>
<dbReference type="GO" id="GO:0000731">
    <property type="term" value="P:DNA synthesis involved in DNA repair"/>
    <property type="evidence" value="ECO:0007669"/>
    <property type="project" value="TreeGrafter"/>
</dbReference>
<accession>A0A062UAV5</accession>
<dbReference type="Proteomes" id="UP000027037">
    <property type="component" value="Unassembled WGS sequence"/>
</dbReference>
<evidence type="ECO:0000313" key="7">
    <source>
        <dbReference type="EMBL" id="KCZ53260.1"/>
    </source>
</evidence>
<dbReference type="SMART" id="SM00382">
    <property type="entry name" value="AAA"/>
    <property type="match status" value="1"/>
</dbReference>
<evidence type="ECO:0000259" key="6">
    <source>
        <dbReference type="SMART" id="SM00382"/>
    </source>
</evidence>
<comment type="similarity">
    <text evidence="2">Belongs to the AAA ATPase family. RarA/MGS1/WRNIP1 subfamily.</text>
</comment>
<dbReference type="CDD" id="cd18139">
    <property type="entry name" value="HLD_clamp_RarA"/>
    <property type="match status" value="1"/>
</dbReference>
<evidence type="ECO:0000313" key="8">
    <source>
        <dbReference type="Proteomes" id="UP000027037"/>
    </source>
</evidence>
<evidence type="ECO:0000256" key="1">
    <source>
        <dbReference type="ARBA" id="ARBA00002393"/>
    </source>
</evidence>
<dbReference type="Pfam" id="PF16193">
    <property type="entry name" value="AAA_assoc_2"/>
    <property type="match status" value="1"/>
</dbReference>
<dbReference type="GO" id="GO:0003677">
    <property type="term" value="F:DNA binding"/>
    <property type="evidence" value="ECO:0007669"/>
    <property type="project" value="InterPro"/>
</dbReference>
<dbReference type="Gene3D" id="3.40.50.300">
    <property type="entry name" value="P-loop containing nucleotide triphosphate hydrolases"/>
    <property type="match status" value="1"/>
</dbReference>